<dbReference type="Proteomes" id="UP001648503">
    <property type="component" value="Unassembled WGS sequence"/>
</dbReference>
<dbReference type="PROSITE" id="PS50014">
    <property type="entry name" value="BROMODOMAIN_2"/>
    <property type="match status" value="1"/>
</dbReference>
<evidence type="ECO:0000313" key="9">
    <source>
        <dbReference type="EMBL" id="KAH6586570.1"/>
    </source>
</evidence>
<keyword evidence="3 6" id="KW-0103">Bromodomain</keyword>
<comment type="subcellular location">
    <subcellularLocation>
        <location evidence="1">Nucleus</location>
    </subcellularLocation>
</comment>
<dbReference type="CDD" id="cd22927">
    <property type="entry name" value="HFD_SPT7"/>
    <property type="match status" value="1"/>
</dbReference>
<feature type="compositionally biased region" description="Polar residues" evidence="7">
    <location>
        <begin position="1085"/>
        <end position="1111"/>
    </location>
</feature>
<dbReference type="InterPro" id="IPR006565">
    <property type="entry name" value="BTP"/>
</dbReference>
<dbReference type="SMART" id="SM00297">
    <property type="entry name" value="BROMO"/>
    <property type="match status" value="1"/>
</dbReference>
<gene>
    <name evidence="9" type="ORF">BASA50_000524</name>
</gene>
<dbReference type="InterPro" id="IPR001487">
    <property type="entry name" value="Bromodomain"/>
</dbReference>
<accession>A0ABQ8EU18</accession>
<dbReference type="PANTHER" id="PTHR47343:SF1">
    <property type="entry name" value="TRANSCRIPTIONAL ACTIVATOR SPT7"/>
    <property type="match status" value="1"/>
</dbReference>
<comment type="caution">
    <text evidence="9">The sequence shown here is derived from an EMBL/GenBank/DDBJ whole genome shotgun (WGS) entry which is preliminary data.</text>
</comment>
<dbReference type="PANTHER" id="PTHR47343">
    <property type="entry name" value="TRANSCRIPTIONAL ACTIVATOR SPT7"/>
    <property type="match status" value="1"/>
</dbReference>
<evidence type="ECO:0000256" key="7">
    <source>
        <dbReference type="SAM" id="MobiDB-lite"/>
    </source>
</evidence>
<keyword evidence="5" id="KW-0539">Nucleus</keyword>
<dbReference type="InterPro" id="IPR037782">
    <property type="entry name" value="Spt7"/>
</dbReference>
<feature type="domain" description="Bromo" evidence="8">
    <location>
        <begin position="316"/>
        <end position="348"/>
    </location>
</feature>
<name>A0ABQ8EU18_9FUNG</name>
<feature type="region of interest" description="Disordered" evidence="7">
    <location>
        <begin position="1085"/>
        <end position="1134"/>
    </location>
</feature>
<evidence type="ECO:0000313" key="10">
    <source>
        <dbReference type="Proteomes" id="UP001648503"/>
    </source>
</evidence>
<protein>
    <recommendedName>
        <fullName evidence="8">Bromo domain-containing protein</fullName>
    </recommendedName>
</protein>
<feature type="compositionally biased region" description="Low complexity" evidence="7">
    <location>
        <begin position="406"/>
        <end position="426"/>
    </location>
</feature>
<sequence>MNENRLSNPPSVKVDDYFPIAQQLLRNSRWRLYLTQEEGAVFELAASDHLLWTSMMHNPLSCFDRPEFKVLGYFCEDEDSDEGHMGARSSSQQTVIAFRIRSMLFEQLLPNMYGASVTTAIVTEPSSSSRKLIEKEDAVMKDAFTEEDGAVVPMSGPAIASSTDSTLLPNSLPQSKSYGDSLEHVKIDVDKTLTCNYDVSDLIPIDDMYYSLEYDAELLASSAVQDQADEPETVMKLEGNSSLATQLEGGESSEIHASLKHLFQTIHHNADPQQLRDLRKLLTEVRPSKSKWANDDRQGQEQLYEALDNVLSELKNYTEHSLPFLKPVQKREAPNYFDIIARPMDLGTDSIYRRHATAMKRRSTDLLKKVPEITIKNSGDSDSEEDVDNKADGKNTLNPTMTPIDSLAAASTTSSSTPWAGSSLSSNDINRNSDDPKTQRQNQHMQGDEMQIDTNEQTRFMSTPTGERQGQQEDVSDDRWMQTRRWKQATLSYRRDYLHQRDEQSKLSFADRLACVRRPEEMQSFMCALDAYLNRNHLRKRFFSSSDPDLKLLEQIRLGGSSDGSEASIPSVQQLYASATGASSRMGAFGALPLHSTTKEQHTALESSDDKSNAVTDERNLRASEAFRLSFLPELQYCTSSLSQIHPQPSSLPGDLDPFFAPPEDRAAPKIPRAPMPTMSEYPEFVPDPKSLLHASMTKNVLELQHLKDTFYKILAKQAPLQPFELSLPNPVPRDPYKPLWCADDLPPPAINRISAQSILRKMCSVVIAHAGFDGVCESALASITEIAVHFFSNIGRTLRVYLDKYSHFLSPEIILIHTLSSNGIEDQQALETYIHNDVLRLGVKLTDIRRKLDAAYSQLDRSPDHVVADDDVIFEESQDQIISGNLFQDMGVDLLGLKDFGIDITSIPTELWNRKAEKPLRVRLKRTFLDGSAAAATATSLNQLPEDTLLKLHEVWPPIDPSKHIGLLRSFYSRKGMTVEDLVANENRHKNKDEKLMLKYAIQGRKRLPSGYLQAEESKKRKRKNDGKTPGASTTPSTTTPGATAISGSQPPSSTPGVAAVASLSPGHTPAAITTHVAATASVSKNLSTPNSAGQSTNPASVSSADSQRPQMIKTESKPRKDERRSILRKVGS</sequence>
<reference evidence="9 10" key="1">
    <citation type="submission" date="2021-02" db="EMBL/GenBank/DDBJ databases">
        <title>Variation within the Batrachochytrium salamandrivorans European outbreak.</title>
        <authorList>
            <person name="Kelly M."/>
            <person name="Pasmans F."/>
            <person name="Shea T.P."/>
            <person name="Munoz J.F."/>
            <person name="Carranza S."/>
            <person name="Cuomo C.A."/>
            <person name="Martel A."/>
        </authorList>
    </citation>
    <scope>NUCLEOTIDE SEQUENCE [LARGE SCALE GENOMIC DNA]</scope>
    <source>
        <strain evidence="9 10">AMFP18/2</strain>
    </source>
</reference>
<organism evidence="9 10">
    <name type="scientific">Batrachochytrium salamandrivorans</name>
    <dbReference type="NCBI Taxonomy" id="1357716"/>
    <lineage>
        <taxon>Eukaryota</taxon>
        <taxon>Fungi</taxon>
        <taxon>Fungi incertae sedis</taxon>
        <taxon>Chytridiomycota</taxon>
        <taxon>Chytridiomycota incertae sedis</taxon>
        <taxon>Chytridiomycetes</taxon>
        <taxon>Rhizophydiales</taxon>
        <taxon>Rhizophydiales incertae sedis</taxon>
        <taxon>Batrachochytrium</taxon>
    </lineage>
</organism>
<evidence type="ECO:0000256" key="2">
    <source>
        <dbReference type="ARBA" id="ARBA00023015"/>
    </source>
</evidence>
<feature type="compositionally biased region" description="Low complexity" evidence="7">
    <location>
        <begin position="1030"/>
        <end position="1049"/>
    </location>
</feature>
<dbReference type="Gene3D" id="1.20.920.10">
    <property type="entry name" value="Bromodomain-like"/>
    <property type="match status" value="1"/>
</dbReference>
<keyword evidence="4" id="KW-0804">Transcription</keyword>
<dbReference type="InterPro" id="IPR009072">
    <property type="entry name" value="Histone-fold"/>
</dbReference>
<dbReference type="SUPFAM" id="SSF47370">
    <property type="entry name" value="Bromodomain"/>
    <property type="match status" value="1"/>
</dbReference>
<feature type="region of interest" description="Disordered" evidence="7">
    <location>
        <begin position="373"/>
        <end position="454"/>
    </location>
</feature>
<keyword evidence="2" id="KW-0805">Transcription regulation</keyword>
<dbReference type="Pfam" id="PF07524">
    <property type="entry name" value="Bromo_TP"/>
    <property type="match status" value="1"/>
</dbReference>
<evidence type="ECO:0000256" key="6">
    <source>
        <dbReference type="PROSITE-ProRule" id="PRU00035"/>
    </source>
</evidence>
<feature type="compositionally biased region" description="Basic and acidic residues" evidence="7">
    <location>
        <begin position="1116"/>
        <end position="1127"/>
    </location>
</feature>
<dbReference type="Gene3D" id="1.10.20.10">
    <property type="entry name" value="Histone, subunit A"/>
    <property type="match status" value="1"/>
</dbReference>
<keyword evidence="10" id="KW-1185">Reference proteome</keyword>
<evidence type="ECO:0000256" key="4">
    <source>
        <dbReference type="ARBA" id="ARBA00023163"/>
    </source>
</evidence>
<evidence type="ECO:0000256" key="5">
    <source>
        <dbReference type="ARBA" id="ARBA00023242"/>
    </source>
</evidence>
<evidence type="ECO:0000259" key="8">
    <source>
        <dbReference type="PROSITE" id="PS50014"/>
    </source>
</evidence>
<dbReference type="Pfam" id="PF00439">
    <property type="entry name" value="Bromodomain"/>
    <property type="match status" value="1"/>
</dbReference>
<evidence type="ECO:0000256" key="3">
    <source>
        <dbReference type="ARBA" id="ARBA00023117"/>
    </source>
</evidence>
<dbReference type="InterPro" id="IPR036427">
    <property type="entry name" value="Bromodomain-like_sf"/>
</dbReference>
<proteinExistence type="predicted"/>
<dbReference type="EMBL" id="JAFCIX010000573">
    <property type="protein sequence ID" value="KAH6586570.1"/>
    <property type="molecule type" value="Genomic_DNA"/>
</dbReference>
<feature type="region of interest" description="Disordered" evidence="7">
    <location>
        <begin position="1010"/>
        <end position="1064"/>
    </location>
</feature>
<evidence type="ECO:0000256" key="1">
    <source>
        <dbReference type="ARBA" id="ARBA00004123"/>
    </source>
</evidence>